<evidence type="ECO:0000313" key="2">
    <source>
        <dbReference type="Proteomes" id="UP000001551"/>
    </source>
</evidence>
<reference evidence="1 2" key="1">
    <citation type="submission" date="2010-12" db="EMBL/GenBank/DDBJ databases">
        <title>Complete sequence of Ethanoligenens harbinense YUAN-3.</title>
        <authorList>
            <person name="Lucas S."/>
            <person name="Copeland A."/>
            <person name="Lapidus A."/>
            <person name="Cheng J.-F."/>
            <person name="Bruce D."/>
            <person name="Goodwin L."/>
            <person name="Pitluck S."/>
            <person name="Chertkov O."/>
            <person name="Misra M."/>
            <person name="Detter J.C."/>
            <person name="Han C."/>
            <person name="Tapia R."/>
            <person name="Land M."/>
            <person name="Hauser L."/>
            <person name="Jeffries C."/>
            <person name="Kyrpides N."/>
            <person name="Ivanova N."/>
            <person name="Mikhailova N."/>
            <person name="Wang A."/>
            <person name="Mouttaki H."/>
            <person name="He Z."/>
            <person name="Zhou J."/>
            <person name="Hemme C.L."/>
            <person name="Woyke T."/>
        </authorList>
    </citation>
    <scope>NUCLEOTIDE SEQUENCE [LARGE SCALE GENOMIC DNA]</scope>
    <source>
        <strain evidence="2">DSM 18485 / JCM 12961 / CGMCC 1.5033 / YUAN-3</strain>
    </source>
</reference>
<gene>
    <name evidence="1" type="ordered locus">Ethha_2459</name>
</gene>
<dbReference type="Gene3D" id="1.10.1220.10">
    <property type="entry name" value="Met repressor-like"/>
    <property type="match status" value="1"/>
</dbReference>
<dbReference type="KEGG" id="eha:Ethha_2459"/>
<dbReference type="Proteomes" id="UP000001551">
    <property type="component" value="Chromosome"/>
</dbReference>
<proteinExistence type="predicted"/>
<dbReference type="InterPro" id="IPR013321">
    <property type="entry name" value="Arc_rbn_hlx_hlx"/>
</dbReference>
<accession>E6U5T6</accession>
<organism evidence="1 2">
    <name type="scientific">Ethanoligenens harbinense (strain DSM 18485 / JCM 12961 / CGMCC 1.5033 / YUAN-3)</name>
    <dbReference type="NCBI Taxonomy" id="663278"/>
    <lineage>
        <taxon>Bacteria</taxon>
        <taxon>Bacillati</taxon>
        <taxon>Bacillota</taxon>
        <taxon>Clostridia</taxon>
        <taxon>Eubacteriales</taxon>
        <taxon>Oscillospiraceae</taxon>
        <taxon>Ethanoligenens</taxon>
    </lineage>
</organism>
<dbReference type="RefSeq" id="WP_013486296.1">
    <property type="nucleotide sequence ID" value="NC_014828.1"/>
</dbReference>
<evidence type="ECO:0000313" key="1">
    <source>
        <dbReference type="EMBL" id="ADU27953.1"/>
    </source>
</evidence>
<keyword evidence="2" id="KW-1185">Reference proteome</keyword>
<dbReference type="AlphaFoldDB" id="E6U5T6"/>
<dbReference type="GO" id="GO:0006355">
    <property type="term" value="P:regulation of DNA-templated transcription"/>
    <property type="evidence" value="ECO:0007669"/>
    <property type="project" value="InterPro"/>
</dbReference>
<dbReference type="HOGENOM" id="CLU_187427_1_0_9"/>
<dbReference type="EMBL" id="CP002400">
    <property type="protein sequence ID" value="ADU27953.1"/>
    <property type="molecule type" value="Genomic_DNA"/>
</dbReference>
<name>E6U5T6_ETHHY</name>
<sequence length="71" mass="8038">MAVSKAHGRASNKYNKKAYDHIHLIVKKGRKAKIEVRGKELGLSVNGYINHLIDKDLPDDEDIKVDDNRTP</sequence>
<protein>
    <submittedName>
        <fullName evidence="1">Uncharacterized protein</fullName>
    </submittedName>
</protein>